<keyword evidence="7" id="KW-0472">Membrane</keyword>
<organism evidence="10 11">
    <name type="scientific">Mangrovibacter plantisponsor</name>
    <dbReference type="NCBI Taxonomy" id="451513"/>
    <lineage>
        <taxon>Bacteria</taxon>
        <taxon>Pseudomonadati</taxon>
        <taxon>Pseudomonadota</taxon>
        <taxon>Gammaproteobacteria</taxon>
        <taxon>Enterobacterales</taxon>
        <taxon>Enterobacteriaceae</taxon>
        <taxon>Mangrovibacter</taxon>
    </lineage>
</organism>
<comment type="similarity">
    <text evidence="2">Belongs to the periplasmic pilus chaperone family.</text>
</comment>
<keyword evidence="5" id="KW-0574">Periplasm</keyword>
<evidence type="ECO:0000256" key="1">
    <source>
        <dbReference type="ARBA" id="ARBA00004418"/>
    </source>
</evidence>
<dbReference type="SUPFAM" id="SSF49584">
    <property type="entry name" value="Periplasmic chaperone C-domain"/>
    <property type="match status" value="1"/>
</dbReference>
<evidence type="ECO:0000313" key="10">
    <source>
        <dbReference type="EMBL" id="PWW07087.1"/>
    </source>
</evidence>
<dbReference type="InterPro" id="IPR001829">
    <property type="entry name" value="Pili_assmbl_chaperone_bac"/>
</dbReference>
<dbReference type="Pfam" id="PF02753">
    <property type="entry name" value="PapD_C"/>
    <property type="match status" value="1"/>
</dbReference>
<evidence type="ECO:0000256" key="4">
    <source>
        <dbReference type="ARBA" id="ARBA00022729"/>
    </source>
</evidence>
<keyword evidence="6" id="KW-0143">Chaperone</keyword>
<evidence type="ECO:0000259" key="9">
    <source>
        <dbReference type="Pfam" id="PF02753"/>
    </source>
</evidence>
<dbReference type="AlphaFoldDB" id="A0A317PWH9"/>
<dbReference type="InterPro" id="IPR050643">
    <property type="entry name" value="Periplasmic_pilus_chap"/>
</dbReference>
<evidence type="ECO:0000256" key="6">
    <source>
        <dbReference type="ARBA" id="ARBA00023186"/>
    </source>
</evidence>
<dbReference type="Proteomes" id="UP000246744">
    <property type="component" value="Unassembled WGS sequence"/>
</dbReference>
<keyword evidence="4" id="KW-0732">Signal</keyword>
<dbReference type="PANTHER" id="PTHR30251">
    <property type="entry name" value="PILUS ASSEMBLY CHAPERONE"/>
    <property type="match status" value="1"/>
</dbReference>
<dbReference type="InterPro" id="IPR008962">
    <property type="entry name" value="PapD-like_sf"/>
</dbReference>
<feature type="domain" description="Pili assembly chaperone N-terminal" evidence="8">
    <location>
        <begin position="29"/>
        <end position="151"/>
    </location>
</feature>
<protein>
    <submittedName>
        <fullName evidence="10">Fimbrial chaperone protein</fullName>
    </submittedName>
</protein>
<evidence type="ECO:0000256" key="3">
    <source>
        <dbReference type="ARBA" id="ARBA00022558"/>
    </source>
</evidence>
<dbReference type="InterPro" id="IPR016147">
    <property type="entry name" value="Pili_assmbl_chaperone_N"/>
</dbReference>
<dbReference type="InterPro" id="IPR013783">
    <property type="entry name" value="Ig-like_fold"/>
</dbReference>
<dbReference type="Pfam" id="PF00345">
    <property type="entry name" value="PapD_N"/>
    <property type="match status" value="1"/>
</dbReference>
<name>A0A317PWH9_9ENTR</name>
<dbReference type="PRINTS" id="PR00969">
    <property type="entry name" value="CHAPERONPILI"/>
</dbReference>
<feature type="domain" description="Pili assembly chaperone C-terminal" evidence="9">
    <location>
        <begin position="173"/>
        <end position="232"/>
    </location>
</feature>
<dbReference type="SUPFAM" id="SSF49354">
    <property type="entry name" value="PapD-like"/>
    <property type="match status" value="1"/>
</dbReference>
<gene>
    <name evidence="10" type="ORF">DES37_109207</name>
</gene>
<keyword evidence="3" id="KW-1029">Fimbrium biogenesis</keyword>
<keyword evidence="7" id="KW-0812">Transmembrane</keyword>
<feature type="transmembrane region" description="Helical" evidence="7">
    <location>
        <begin position="6"/>
        <end position="25"/>
    </location>
</feature>
<accession>A0A317PWH9</accession>
<sequence length="240" mass="26852">MSYKGLFRVVIVIFYLFSLFVYKSAMATVVMTGSRIIYHSQDKSVDIQLRNRDNFPYVIQAWLDNGDTNSTPTTGKAPFMVTPPSFRIAANAGQVLRLSYIGSQSLPQDRESIFYFNFLQIPPSNLGDAQKNKLLLMIKNRMKVFYRPSAISANPKKISEMIEVTSAKDGITIKNNSPFYLSLLDVYFNDSRAKGKAPMIAPMSTADIPVSGNGSHTGKVKLTYLNDFGARVSNEYDINL</sequence>
<reference evidence="10 11" key="1">
    <citation type="submission" date="2018-05" db="EMBL/GenBank/DDBJ databases">
        <title>Genomic Encyclopedia of Type Strains, Phase IV (KMG-IV): sequencing the most valuable type-strain genomes for metagenomic binning, comparative biology and taxonomic classification.</title>
        <authorList>
            <person name="Goeker M."/>
        </authorList>
    </citation>
    <scope>NUCLEOTIDE SEQUENCE [LARGE SCALE GENOMIC DNA]</scope>
    <source>
        <strain evidence="10 11">DSM 19579</strain>
    </source>
</reference>
<dbReference type="RefSeq" id="WP_110026775.1">
    <property type="nucleotide sequence ID" value="NZ_QGTS01000009.1"/>
</dbReference>
<comment type="caution">
    <text evidence="10">The sequence shown here is derived from an EMBL/GenBank/DDBJ whole genome shotgun (WGS) entry which is preliminary data.</text>
</comment>
<comment type="subcellular location">
    <subcellularLocation>
        <location evidence="1">Periplasm</location>
    </subcellularLocation>
</comment>
<dbReference type="GO" id="GO:0030288">
    <property type="term" value="C:outer membrane-bounded periplasmic space"/>
    <property type="evidence" value="ECO:0007669"/>
    <property type="project" value="InterPro"/>
</dbReference>
<keyword evidence="11" id="KW-1185">Reference proteome</keyword>
<dbReference type="InterPro" id="IPR016148">
    <property type="entry name" value="Pili_assmbl_chaperone_C"/>
</dbReference>
<dbReference type="PANTHER" id="PTHR30251:SF25">
    <property type="entry name" value="FIMBRIAE CHAPARONE"/>
    <property type="match status" value="1"/>
</dbReference>
<evidence type="ECO:0000313" key="11">
    <source>
        <dbReference type="Proteomes" id="UP000246744"/>
    </source>
</evidence>
<keyword evidence="7" id="KW-1133">Transmembrane helix</keyword>
<dbReference type="EMBL" id="QGTS01000009">
    <property type="protein sequence ID" value="PWW07087.1"/>
    <property type="molecule type" value="Genomic_DNA"/>
</dbReference>
<dbReference type="OrthoDB" id="9131059at2"/>
<dbReference type="InterPro" id="IPR036316">
    <property type="entry name" value="Pili_assmbl_chap_C_dom_sf"/>
</dbReference>
<dbReference type="Gene3D" id="2.60.40.10">
    <property type="entry name" value="Immunoglobulins"/>
    <property type="match status" value="2"/>
</dbReference>
<evidence type="ECO:0000256" key="7">
    <source>
        <dbReference type="SAM" id="Phobius"/>
    </source>
</evidence>
<evidence type="ECO:0000259" key="8">
    <source>
        <dbReference type="Pfam" id="PF00345"/>
    </source>
</evidence>
<evidence type="ECO:0000256" key="2">
    <source>
        <dbReference type="ARBA" id="ARBA00007399"/>
    </source>
</evidence>
<proteinExistence type="inferred from homology"/>
<dbReference type="FunFam" id="2.60.40.10:FF:000458">
    <property type="entry name" value="Molecular chaperone FimC"/>
    <property type="match status" value="1"/>
</dbReference>
<dbReference type="GO" id="GO:0071555">
    <property type="term" value="P:cell wall organization"/>
    <property type="evidence" value="ECO:0007669"/>
    <property type="project" value="InterPro"/>
</dbReference>
<evidence type="ECO:0000256" key="5">
    <source>
        <dbReference type="ARBA" id="ARBA00022764"/>
    </source>
</evidence>